<dbReference type="Proteomes" id="UP000029622">
    <property type="component" value="Unassembled WGS sequence"/>
</dbReference>
<evidence type="ECO:0000313" key="1">
    <source>
        <dbReference type="EMBL" id="KGG81378.1"/>
    </source>
</evidence>
<dbReference type="EMBL" id="AZTB01000002">
    <property type="protein sequence ID" value="KGG81378.1"/>
    <property type="molecule type" value="Genomic_DNA"/>
</dbReference>
<reference evidence="1 2" key="1">
    <citation type="submission" date="2013-12" db="EMBL/GenBank/DDBJ databases">
        <title>Draft genome sequence of Caloranaerobacter sp. H53214.</title>
        <authorList>
            <person name="Jiang L.J."/>
            <person name="Shao Z.Z."/>
            <person name="Long M.N."/>
        </authorList>
    </citation>
    <scope>NUCLEOTIDE SEQUENCE [LARGE SCALE GENOMIC DNA]</scope>
    <source>
        <strain evidence="1 2">H53214</strain>
    </source>
</reference>
<evidence type="ECO:0000313" key="2">
    <source>
        <dbReference type="Proteomes" id="UP000029622"/>
    </source>
</evidence>
<proteinExistence type="predicted"/>
<dbReference type="AlphaFoldDB" id="A0A096BKS5"/>
<gene>
    <name evidence="1" type="ORF">Y919_01110</name>
</gene>
<protein>
    <submittedName>
        <fullName evidence="1">Uncharacterized protein</fullName>
    </submittedName>
</protein>
<comment type="caution">
    <text evidence="1">The sequence shown here is derived from an EMBL/GenBank/DDBJ whole genome shotgun (WGS) entry which is preliminary data.</text>
</comment>
<name>A0A096BKS5_9FIRM</name>
<organism evidence="1 2">
    <name type="scientific">Caloranaerobacter azorensis H53214</name>
    <dbReference type="NCBI Taxonomy" id="1156417"/>
    <lineage>
        <taxon>Bacteria</taxon>
        <taxon>Bacillati</taxon>
        <taxon>Bacillota</taxon>
        <taxon>Tissierellia</taxon>
        <taxon>Tissierellales</taxon>
        <taxon>Thermohalobacteraceae</taxon>
        <taxon>Caloranaerobacter</taxon>
    </lineage>
</organism>
<accession>A0A096BKS5</accession>
<sequence length="71" mass="8635">MYHTKLKKFTTDFKEVYTAINEEIAYSKLQEIEEKWGKKYLFAIKSSGMLTGKYYHFSLKWGNFQVLSYFW</sequence>